<protein>
    <submittedName>
        <fullName evidence="1">DUF2867 domain-containing protein</fullName>
    </submittedName>
</protein>
<reference evidence="1" key="1">
    <citation type="submission" date="2020-08" db="EMBL/GenBank/DDBJ databases">
        <title>Novel species isolated from subtropical streams in China.</title>
        <authorList>
            <person name="Lu H."/>
        </authorList>
    </citation>
    <scope>NUCLEOTIDE SEQUENCE</scope>
    <source>
        <strain evidence="1">LX22W</strain>
    </source>
</reference>
<evidence type="ECO:0000313" key="1">
    <source>
        <dbReference type="EMBL" id="MBC3880465.1"/>
    </source>
</evidence>
<gene>
    <name evidence="1" type="ORF">H8K36_03705</name>
</gene>
<accession>A0A923HIP5</accession>
<dbReference type="Proteomes" id="UP000627446">
    <property type="component" value="Unassembled WGS sequence"/>
</dbReference>
<dbReference type="InterPro" id="IPR021295">
    <property type="entry name" value="DUF2867"/>
</dbReference>
<evidence type="ECO:0000313" key="2">
    <source>
        <dbReference type="Proteomes" id="UP000627446"/>
    </source>
</evidence>
<proteinExistence type="predicted"/>
<name>A0A923HIP5_9BURK</name>
<dbReference type="Pfam" id="PF11066">
    <property type="entry name" value="DUF2867"/>
    <property type="match status" value="1"/>
</dbReference>
<dbReference type="AlphaFoldDB" id="A0A923HIP5"/>
<dbReference type="RefSeq" id="WP_186915028.1">
    <property type="nucleotide sequence ID" value="NZ_JACOFZ010000001.1"/>
</dbReference>
<dbReference type="EMBL" id="JACOFZ010000001">
    <property type="protein sequence ID" value="MBC3880465.1"/>
    <property type="molecule type" value="Genomic_DNA"/>
</dbReference>
<sequence>MPNPHLSKPSFPNVCIHKDVGGMYIEVHLIAEVGRGRGNAMVQQAADLQQRHPRFVDALDEPSTCIGELMQSDVDHSSLYTFLVESQGHPFHRHASPRMFTAVSGGDGTQLRFSTAKHNENELNLEAFFEQAYCIQIPADSLFTVRFSRGVWHQFVPAKVNSTCPALFAVSFHPDDMHGIQDQHLRNRILGGEASIPMLTEVLPEQLSRLVSEHDFAARCDNVQQLQLHQANSVSRHTRGTSHRTLPNFLYQKLFSRLHHHYMSYTNQVKGSLFSRTRQGTVPSYSLVWDQLVEKASFHLDHFELVIHHQELRSFSMPNATAYMSDLLQAFIKDSPAGVTCLMQVRNALVKPFGLRTSNVGCPVSSLMSDQAQEYFLNRFPVWAYQVNENNTIAQVVLGADDKHLQFRSVVMVEVREEGIAISLSNRVAYRNLFGRFYMRCIRGIHQTYIVPKMLSTAASKLCLQESQKHAPGCWCMRLLWR</sequence>
<organism evidence="1 2">
    <name type="scientific">Undibacterium nitidum</name>
    <dbReference type="NCBI Taxonomy" id="2762298"/>
    <lineage>
        <taxon>Bacteria</taxon>
        <taxon>Pseudomonadati</taxon>
        <taxon>Pseudomonadota</taxon>
        <taxon>Betaproteobacteria</taxon>
        <taxon>Burkholderiales</taxon>
        <taxon>Oxalobacteraceae</taxon>
        <taxon>Undibacterium</taxon>
    </lineage>
</organism>
<keyword evidence="2" id="KW-1185">Reference proteome</keyword>
<comment type="caution">
    <text evidence="1">The sequence shown here is derived from an EMBL/GenBank/DDBJ whole genome shotgun (WGS) entry which is preliminary data.</text>
</comment>